<comment type="caution">
    <text evidence="8">The sequence shown here is derived from an EMBL/GenBank/DDBJ whole genome shotgun (WGS) entry which is preliminary data.</text>
</comment>
<keyword evidence="6 7" id="KW-0472">Membrane</keyword>
<dbReference type="OrthoDB" id="145927at2"/>
<keyword evidence="4 7" id="KW-0812">Transmembrane</keyword>
<protein>
    <submittedName>
        <fullName evidence="8">ABC transporter permease</fullName>
    </submittedName>
</protein>
<sequence length="294" mass="33586">MNKMKLGYDGQRRLIIVLFSALPVFLLLLFSYYPLFKMVQYSFTNWNGISPTSENVGWDNYIRIFTTPEYFSVFKVSLYYFFATFVQLGIALYFATVLTFKVKFANLWKGILFFPYLLNGVAIGFIFLYFYKGGGTLDTVLNFLGLEDQIRLWLGDRSINNVSMAFTSIWRYMGFNFIIFLGAIQSIDSEIYEAAEIDGANRWQQFRYIIMPSIKQIIFLNIILGISGSLSVFEIPYIMTGGSNGTKTFVIQTIDTAFKFSKVGLASAMALVLLVIVIVVTLLQQFLTREKGAK</sequence>
<gene>
    <name evidence="8" type="ORF">ABW02_13135</name>
</gene>
<feature type="transmembrane region" description="Helical" evidence="7">
    <location>
        <begin position="78"/>
        <end position="100"/>
    </location>
</feature>
<evidence type="ECO:0000313" key="9">
    <source>
        <dbReference type="Proteomes" id="UP000036045"/>
    </source>
</evidence>
<organism evidence="8 9">
    <name type="scientific">Niallia circulans</name>
    <name type="common">Bacillus circulans</name>
    <dbReference type="NCBI Taxonomy" id="1397"/>
    <lineage>
        <taxon>Bacteria</taxon>
        <taxon>Bacillati</taxon>
        <taxon>Bacillota</taxon>
        <taxon>Bacilli</taxon>
        <taxon>Bacillales</taxon>
        <taxon>Bacillaceae</taxon>
        <taxon>Niallia</taxon>
    </lineage>
</organism>
<evidence type="ECO:0000256" key="7">
    <source>
        <dbReference type="RuleBase" id="RU363032"/>
    </source>
</evidence>
<keyword evidence="5 7" id="KW-1133">Transmembrane helix</keyword>
<dbReference type="AlphaFoldDB" id="A0A0J1LAS3"/>
<dbReference type="PANTHER" id="PTHR43005:SF2">
    <property type="entry name" value="INTEGRAL MEMBRANE SUGAR TRANSPORT PROTEIN"/>
    <property type="match status" value="1"/>
</dbReference>
<dbReference type="PANTHER" id="PTHR43005">
    <property type="entry name" value="BLR7065 PROTEIN"/>
    <property type="match status" value="1"/>
</dbReference>
<evidence type="ECO:0000256" key="3">
    <source>
        <dbReference type="ARBA" id="ARBA00022475"/>
    </source>
</evidence>
<keyword evidence="2 7" id="KW-0813">Transport</keyword>
<dbReference type="Pfam" id="PF00528">
    <property type="entry name" value="BPD_transp_1"/>
    <property type="match status" value="1"/>
</dbReference>
<keyword evidence="3" id="KW-1003">Cell membrane</keyword>
<dbReference type="SUPFAM" id="SSF161098">
    <property type="entry name" value="MetI-like"/>
    <property type="match status" value="1"/>
</dbReference>
<comment type="similarity">
    <text evidence="7">Belongs to the binding-protein-dependent transport system permease family.</text>
</comment>
<name>A0A0J1LAS3_NIACI</name>
<dbReference type="PROSITE" id="PS50928">
    <property type="entry name" value="ABC_TM1"/>
    <property type="match status" value="1"/>
</dbReference>
<dbReference type="GO" id="GO:0005886">
    <property type="term" value="C:plasma membrane"/>
    <property type="evidence" value="ECO:0007669"/>
    <property type="project" value="UniProtKB-SubCell"/>
</dbReference>
<evidence type="ECO:0000256" key="2">
    <source>
        <dbReference type="ARBA" id="ARBA00022448"/>
    </source>
</evidence>
<dbReference type="EMBL" id="LDPH01000011">
    <property type="protein sequence ID" value="KLV26020.1"/>
    <property type="molecule type" value="Genomic_DNA"/>
</dbReference>
<feature type="transmembrane region" description="Helical" evidence="7">
    <location>
        <begin position="217"/>
        <end position="239"/>
    </location>
</feature>
<feature type="transmembrane region" description="Helical" evidence="7">
    <location>
        <begin position="112"/>
        <end position="131"/>
    </location>
</feature>
<dbReference type="Gene3D" id="1.10.3720.10">
    <property type="entry name" value="MetI-like"/>
    <property type="match status" value="1"/>
</dbReference>
<dbReference type="InterPro" id="IPR000515">
    <property type="entry name" value="MetI-like"/>
</dbReference>
<feature type="transmembrane region" description="Helical" evidence="7">
    <location>
        <begin position="265"/>
        <end position="287"/>
    </location>
</feature>
<comment type="subcellular location">
    <subcellularLocation>
        <location evidence="1 7">Cell membrane</location>
        <topology evidence="1 7">Multi-pass membrane protein</topology>
    </subcellularLocation>
</comment>
<dbReference type="Proteomes" id="UP000036045">
    <property type="component" value="Unassembled WGS sequence"/>
</dbReference>
<feature type="transmembrane region" description="Helical" evidence="7">
    <location>
        <begin position="12"/>
        <end position="33"/>
    </location>
</feature>
<feature type="transmembrane region" description="Helical" evidence="7">
    <location>
        <begin position="162"/>
        <end position="184"/>
    </location>
</feature>
<keyword evidence="9" id="KW-1185">Reference proteome</keyword>
<evidence type="ECO:0000256" key="4">
    <source>
        <dbReference type="ARBA" id="ARBA00022692"/>
    </source>
</evidence>
<evidence type="ECO:0000256" key="6">
    <source>
        <dbReference type="ARBA" id="ARBA00023136"/>
    </source>
</evidence>
<dbReference type="RefSeq" id="WP_047942624.1">
    <property type="nucleotide sequence ID" value="NZ_CP053989.1"/>
</dbReference>
<reference evidence="8 9" key="1">
    <citation type="submission" date="2015-05" db="EMBL/GenBank/DDBJ databases">
        <title>Whole genome sequence and identification of bacterial endophytes from Costus igneus.</title>
        <authorList>
            <person name="Lee Y.P."/>
            <person name="Gan H.M."/>
            <person name="Eng W."/>
            <person name="Wheatley M.S."/>
            <person name="Caraballo A."/>
            <person name="Polter S."/>
            <person name="Savka M.A."/>
            <person name="Hudson A.O."/>
        </authorList>
    </citation>
    <scope>NUCLEOTIDE SEQUENCE [LARGE SCALE GENOMIC DNA]</scope>
    <source>
        <strain evidence="8 9">RIT379</strain>
    </source>
</reference>
<accession>A0A0J1LAS3</accession>
<evidence type="ECO:0000256" key="1">
    <source>
        <dbReference type="ARBA" id="ARBA00004651"/>
    </source>
</evidence>
<evidence type="ECO:0000313" key="8">
    <source>
        <dbReference type="EMBL" id="KLV26020.1"/>
    </source>
</evidence>
<dbReference type="InterPro" id="IPR035906">
    <property type="entry name" value="MetI-like_sf"/>
</dbReference>
<dbReference type="CDD" id="cd06261">
    <property type="entry name" value="TM_PBP2"/>
    <property type="match status" value="1"/>
</dbReference>
<evidence type="ECO:0000256" key="5">
    <source>
        <dbReference type="ARBA" id="ARBA00022989"/>
    </source>
</evidence>
<proteinExistence type="inferred from homology"/>
<dbReference type="GO" id="GO:0055085">
    <property type="term" value="P:transmembrane transport"/>
    <property type="evidence" value="ECO:0007669"/>
    <property type="project" value="InterPro"/>
</dbReference>
<dbReference type="PATRIC" id="fig|1397.4.peg.744"/>
<dbReference type="GeneID" id="56351740"/>